<keyword evidence="3" id="KW-1185">Reference proteome</keyword>
<dbReference type="GeneID" id="94430419"/>
<evidence type="ECO:0000256" key="1">
    <source>
        <dbReference type="SAM" id="MobiDB-lite"/>
    </source>
</evidence>
<evidence type="ECO:0000313" key="2">
    <source>
        <dbReference type="EMBL" id="PHJ19113.1"/>
    </source>
</evidence>
<evidence type="ECO:0000313" key="3">
    <source>
        <dbReference type="Proteomes" id="UP000221165"/>
    </source>
</evidence>
<proteinExistence type="predicted"/>
<reference evidence="2 3" key="1">
    <citation type="journal article" date="2017" name="Int. J. Parasitol.">
        <title>The genome of the protozoan parasite Cystoisospora suis and a reverse vaccinology approach to identify vaccine candidates.</title>
        <authorList>
            <person name="Palmieri N."/>
            <person name="Shrestha A."/>
            <person name="Ruttkowski B."/>
            <person name="Beck T."/>
            <person name="Vogl C."/>
            <person name="Tomley F."/>
            <person name="Blake D.P."/>
            <person name="Joachim A."/>
        </authorList>
    </citation>
    <scope>NUCLEOTIDE SEQUENCE [LARGE SCALE GENOMIC DNA]</scope>
    <source>
        <strain evidence="2 3">Wien I</strain>
    </source>
</reference>
<dbReference type="EMBL" id="MIGC01003641">
    <property type="protein sequence ID" value="PHJ19113.1"/>
    <property type="molecule type" value="Genomic_DNA"/>
</dbReference>
<organism evidence="2 3">
    <name type="scientific">Cystoisospora suis</name>
    <dbReference type="NCBI Taxonomy" id="483139"/>
    <lineage>
        <taxon>Eukaryota</taxon>
        <taxon>Sar</taxon>
        <taxon>Alveolata</taxon>
        <taxon>Apicomplexa</taxon>
        <taxon>Conoidasida</taxon>
        <taxon>Coccidia</taxon>
        <taxon>Eucoccidiorida</taxon>
        <taxon>Eimeriorina</taxon>
        <taxon>Sarcocystidae</taxon>
        <taxon>Cystoisospora</taxon>
    </lineage>
</organism>
<comment type="caution">
    <text evidence="2">The sequence shown here is derived from an EMBL/GenBank/DDBJ whole genome shotgun (WGS) entry which is preliminary data.</text>
</comment>
<dbReference type="RefSeq" id="XP_067920815.1">
    <property type="nucleotide sequence ID" value="XM_068067208.1"/>
</dbReference>
<feature type="non-terminal residue" evidence="2">
    <location>
        <position position="55"/>
    </location>
</feature>
<gene>
    <name evidence="2" type="ORF">CSUI_007058</name>
</gene>
<dbReference type="AlphaFoldDB" id="A0A2C6KS92"/>
<sequence length="55" mass="6321">MHAARKGEIDKRKEIGRTRRIKPEERNKSLSLSFSLSAKQSAAHLNFLSCSFLFE</sequence>
<dbReference type="Proteomes" id="UP000221165">
    <property type="component" value="Unassembled WGS sequence"/>
</dbReference>
<dbReference type="VEuPathDB" id="ToxoDB:CSUI_007058"/>
<protein>
    <submittedName>
        <fullName evidence="2">Uncharacterized protein</fullName>
    </submittedName>
</protein>
<feature type="region of interest" description="Disordered" evidence="1">
    <location>
        <begin position="1"/>
        <end position="28"/>
    </location>
</feature>
<name>A0A2C6KS92_9APIC</name>
<accession>A0A2C6KS92</accession>